<feature type="coiled-coil region" evidence="1">
    <location>
        <begin position="182"/>
        <end position="209"/>
    </location>
</feature>
<evidence type="ECO:0000313" key="2">
    <source>
        <dbReference type="EMBL" id="KKN36536.1"/>
    </source>
</evidence>
<keyword evidence="1" id="KW-0175">Coiled coil</keyword>
<dbReference type="AlphaFoldDB" id="A0A0F9SHU7"/>
<evidence type="ECO:0000256" key="1">
    <source>
        <dbReference type="SAM" id="Coils"/>
    </source>
</evidence>
<dbReference type="EMBL" id="LAZR01001959">
    <property type="protein sequence ID" value="KKN36536.1"/>
    <property type="molecule type" value="Genomic_DNA"/>
</dbReference>
<dbReference type="SUPFAM" id="SSF53756">
    <property type="entry name" value="UDP-Glycosyltransferase/glycogen phosphorylase"/>
    <property type="match status" value="1"/>
</dbReference>
<name>A0A0F9SHU7_9ZZZZ</name>
<protein>
    <recommendedName>
        <fullName evidence="3">CDP-glycerol:poly(Glycerophosphate) glycerophosphotransferase</fullName>
    </recommendedName>
</protein>
<reference evidence="2" key="1">
    <citation type="journal article" date="2015" name="Nature">
        <title>Complex archaea that bridge the gap between prokaryotes and eukaryotes.</title>
        <authorList>
            <person name="Spang A."/>
            <person name="Saw J.H."/>
            <person name="Jorgensen S.L."/>
            <person name="Zaremba-Niedzwiedzka K."/>
            <person name="Martijn J."/>
            <person name="Lind A.E."/>
            <person name="van Eijk R."/>
            <person name="Schleper C."/>
            <person name="Guy L."/>
            <person name="Ettema T.J."/>
        </authorList>
    </citation>
    <scope>NUCLEOTIDE SEQUENCE</scope>
</reference>
<proteinExistence type="predicted"/>
<dbReference type="Gene3D" id="3.40.50.12580">
    <property type="match status" value="1"/>
</dbReference>
<dbReference type="InterPro" id="IPR043148">
    <property type="entry name" value="TagF_C"/>
</dbReference>
<gene>
    <name evidence="2" type="ORF">LCGC14_0772720</name>
</gene>
<evidence type="ECO:0008006" key="3">
    <source>
        <dbReference type="Google" id="ProtNLM"/>
    </source>
</evidence>
<sequence length="366" mass="42826">MTLNGLFLDPRIWKIDFLPSPFWKPEKYGVNIELHPNAFNIPKLGLNKKYDFVIATEVWELPIQKTLEYLRNKGMKIILVPRELAPGKTHKATMFADERFKYKNQYHCIPDLVLAPGERYCSMWRDKVESKIIGYPRFDIYLRPDLWPSRESIIEKHGLENDKKIIYFPSYPPYHVETIDGKNTLIDAYDDLQNTMRALEQYAIKHQDKVQVVVKIHPMAMKCYRKKTGPGREVSGLMEKYYKQPTKFMRVVGDERLNSSSAREMIMVSDLVIGYVSMMMLEAVANNKPVVHVLFEQSRQLKNALEFHHDMYTVRDPEEVEAALDLGLYTDKLIVKDSKALEYVLYKIDGKFTERLCTEIKRVCKG</sequence>
<accession>A0A0F9SHU7</accession>
<organism evidence="2">
    <name type="scientific">marine sediment metagenome</name>
    <dbReference type="NCBI Taxonomy" id="412755"/>
    <lineage>
        <taxon>unclassified sequences</taxon>
        <taxon>metagenomes</taxon>
        <taxon>ecological metagenomes</taxon>
    </lineage>
</organism>
<comment type="caution">
    <text evidence="2">The sequence shown here is derived from an EMBL/GenBank/DDBJ whole genome shotgun (WGS) entry which is preliminary data.</text>
</comment>